<dbReference type="GO" id="GO:0005886">
    <property type="term" value="C:plasma membrane"/>
    <property type="evidence" value="ECO:0007669"/>
    <property type="project" value="InterPro"/>
</dbReference>
<feature type="transmembrane region" description="Helical" evidence="1">
    <location>
        <begin position="197"/>
        <end position="218"/>
    </location>
</feature>
<evidence type="ECO:0000313" key="3">
    <source>
        <dbReference type="Proteomes" id="UP000285740"/>
    </source>
</evidence>
<dbReference type="RefSeq" id="WP_118030882.1">
    <property type="nucleotide sequence ID" value="NZ_JBGKOJ010000003.1"/>
</dbReference>
<dbReference type="GO" id="GO:0015234">
    <property type="term" value="F:thiamine transmembrane transporter activity"/>
    <property type="evidence" value="ECO:0007669"/>
    <property type="project" value="InterPro"/>
</dbReference>
<feature type="transmembrane region" description="Helical" evidence="1">
    <location>
        <begin position="154"/>
        <end position="176"/>
    </location>
</feature>
<keyword evidence="1" id="KW-0812">Transmembrane</keyword>
<evidence type="ECO:0008006" key="4">
    <source>
        <dbReference type="Google" id="ProtNLM"/>
    </source>
</evidence>
<dbReference type="AlphaFoldDB" id="A0A413T0A1"/>
<keyword evidence="1" id="KW-0472">Membrane</keyword>
<dbReference type="Proteomes" id="UP000285740">
    <property type="component" value="Unassembled WGS sequence"/>
</dbReference>
<feature type="transmembrane region" description="Helical" evidence="1">
    <location>
        <begin position="115"/>
        <end position="142"/>
    </location>
</feature>
<dbReference type="InterPro" id="IPR012651">
    <property type="entry name" value="Thia_Transptr_ThiT"/>
</dbReference>
<protein>
    <recommendedName>
        <fullName evidence="4">Energy-coupled thiamine transporter ThiT</fullName>
    </recommendedName>
</protein>
<feature type="transmembrane region" description="Helical" evidence="1">
    <location>
        <begin position="238"/>
        <end position="257"/>
    </location>
</feature>
<feature type="transmembrane region" description="Helical" evidence="1">
    <location>
        <begin position="82"/>
        <end position="103"/>
    </location>
</feature>
<feature type="transmembrane region" description="Helical" evidence="1">
    <location>
        <begin position="32"/>
        <end position="50"/>
    </location>
</feature>
<feature type="transmembrane region" description="Helical" evidence="1">
    <location>
        <begin position="7"/>
        <end position="26"/>
    </location>
</feature>
<evidence type="ECO:0000313" key="2">
    <source>
        <dbReference type="EMBL" id="RHA75859.1"/>
    </source>
</evidence>
<dbReference type="Gene3D" id="1.10.1760.20">
    <property type="match status" value="1"/>
</dbReference>
<name>A0A413T0A1_9FIRM</name>
<keyword evidence="1" id="KW-1133">Transmembrane helix</keyword>
<proteinExistence type="predicted"/>
<comment type="caution">
    <text evidence="2">The sequence shown here is derived from an EMBL/GenBank/DDBJ whole genome shotgun (WGS) entry which is preliminary data.</text>
</comment>
<reference evidence="2 3" key="1">
    <citation type="submission" date="2018-08" db="EMBL/GenBank/DDBJ databases">
        <title>A genome reference for cultivated species of the human gut microbiota.</title>
        <authorList>
            <person name="Zou Y."/>
            <person name="Xue W."/>
            <person name="Luo G."/>
        </authorList>
    </citation>
    <scope>NUCLEOTIDE SEQUENCE [LARGE SCALE GENOMIC DNA]</scope>
    <source>
        <strain evidence="2 3">AM42-30</strain>
    </source>
</reference>
<dbReference type="Pfam" id="PF09515">
    <property type="entry name" value="Thia_YuaJ"/>
    <property type="match status" value="1"/>
</dbReference>
<dbReference type="EMBL" id="QSFV01000056">
    <property type="protein sequence ID" value="RHA75859.1"/>
    <property type="molecule type" value="Genomic_DNA"/>
</dbReference>
<sequence>MEKTKTSTTIVECAILIAMAFALSFIKIIDMPYGGSVTAASMVPIIVAGYRHGLKWGLLTGFTYSILQLLMGLANVSYATSWVAAVAIILLDYVGAFTVLGLVGIFKKNKNQTPVLVIGAAVVCVLRYICHVITGCTVWAGVSIPTADGMAYSLVYNAAYMIPETVVTVYVIALISNAVDLRVEKPVTKKKSENVMAILNGALVFGIAVLIDFLYLFQQIQTEEGFDITLIVNSNWELVAIITVVGVVVGAIVYFGTKIVSRKKALA</sequence>
<accession>A0A413T0A1</accession>
<feature type="transmembrane region" description="Helical" evidence="1">
    <location>
        <begin position="57"/>
        <end position="76"/>
    </location>
</feature>
<evidence type="ECO:0000256" key="1">
    <source>
        <dbReference type="SAM" id="Phobius"/>
    </source>
</evidence>
<organism evidence="2 3">
    <name type="scientific">Eubacterium ventriosum</name>
    <dbReference type="NCBI Taxonomy" id="39496"/>
    <lineage>
        <taxon>Bacteria</taxon>
        <taxon>Bacillati</taxon>
        <taxon>Bacillota</taxon>
        <taxon>Clostridia</taxon>
        <taxon>Eubacteriales</taxon>
        <taxon>Eubacteriaceae</taxon>
        <taxon>Eubacterium</taxon>
    </lineage>
</organism>
<gene>
    <name evidence="2" type="ORF">DW918_11015</name>
</gene>